<dbReference type="SUPFAM" id="SSF47226">
    <property type="entry name" value="Histidine-containing phosphotransfer domain, HPT domain"/>
    <property type="match status" value="1"/>
</dbReference>
<evidence type="ECO:0000313" key="4">
    <source>
        <dbReference type="Proteomes" id="UP000321168"/>
    </source>
</evidence>
<evidence type="ECO:0000256" key="1">
    <source>
        <dbReference type="PROSITE-ProRule" id="PRU00110"/>
    </source>
</evidence>
<dbReference type="RefSeq" id="WP_147012541.1">
    <property type="nucleotide sequence ID" value="NZ_VORB01000001.1"/>
</dbReference>
<gene>
    <name evidence="3" type="ORF">FRX97_01210</name>
</gene>
<feature type="domain" description="HPt" evidence="2">
    <location>
        <begin position="15"/>
        <end position="114"/>
    </location>
</feature>
<name>A0A5C6VJU7_9FLAO</name>
<dbReference type="GO" id="GO:0004672">
    <property type="term" value="F:protein kinase activity"/>
    <property type="evidence" value="ECO:0007669"/>
    <property type="project" value="UniProtKB-ARBA"/>
</dbReference>
<reference evidence="3 4" key="1">
    <citation type="submission" date="2019-08" db="EMBL/GenBank/DDBJ databases">
        <title>Genome of Luteibaculum oceani JCM 18817.</title>
        <authorList>
            <person name="Bowman J.P."/>
        </authorList>
    </citation>
    <scope>NUCLEOTIDE SEQUENCE [LARGE SCALE GENOMIC DNA]</scope>
    <source>
        <strain evidence="3 4">JCM 18817</strain>
    </source>
</reference>
<keyword evidence="1" id="KW-0597">Phosphoprotein</keyword>
<dbReference type="PROSITE" id="PS50894">
    <property type="entry name" value="HPT"/>
    <property type="match status" value="1"/>
</dbReference>
<dbReference type="GO" id="GO:0000160">
    <property type="term" value="P:phosphorelay signal transduction system"/>
    <property type="evidence" value="ECO:0007669"/>
    <property type="project" value="InterPro"/>
</dbReference>
<evidence type="ECO:0000313" key="3">
    <source>
        <dbReference type="EMBL" id="TXC85270.1"/>
    </source>
</evidence>
<dbReference type="AlphaFoldDB" id="A0A5C6VJU7"/>
<proteinExistence type="predicted"/>
<dbReference type="Proteomes" id="UP000321168">
    <property type="component" value="Unassembled WGS sequence"/>
</dbReference>
<keyword evidence="4" id="KW-1185">Reference proteome</keyword>
<sequence length="115" mass="13221">MGLDLSNADEIGGQDPEFLKELMEVYIRRFPEYHDTLEQAIKEKNLEEMASRLHRVKSAASVLGYKNFCAELRDAENYCLSPEAKLDKALELSEDLLAKFKVSLKEVEQHLKSME</sequence>
<dbReference type="Pfam" id="PF01627">
    <property type="entry name" value="Hpt"/>
    <property type="match status" value="1"/>
</dbReference>
<dbReference type="Gene3D" id="1.20.120.160">
    <property type="entry name" value="HPT domain"/>
    <property type="match status" value="1"/>
</dbReference>
<comment type="caution">
    <text evidence="3">The sequence shown here is derived from an EMBL/GenBank/DDBJ whole genome shotgun (WGS) entry which is preliminary data.</text>
</comment>
<dbReference type="EMBL" id="VORB01000001">
    <property type="protein sequence ID" value="TXC85270.1"/>
    <property type="molecule type" value="Genomic_DNA"/>
</dbReference>
<evidence type="ECO:0000259" key="2">
    <source>
        <dbReference type="PROSITE" id="PS50894"/>
    </source>
</evidence>
<protein>
    <submittedName>
        <fullName evidence="3">Hpt domain-containing protein</fullName>
    </submittedName>
</protein>
<accession>A0A5C6VJU7</accession>
<organism evidence="3 4">
    <name type="scientific">Luteibaculum oceani</name>
    <dbReference type="NCBI Taxonomy" id="1294296"/>
    <lineage>
        <taxon>Bacteria</taxon>
        <taxon>Pseudomonadati</taxon>
        <taxon>Bacteroidota</taxon>
        <taxon>Flavobacteriia</taxon>
        <taxon>Flavobacteriales</taxon>
        <taxon>Luteibaculaceae</taxon>
        <taxon>Luteibaculum</taxon>
    </lineage>
</organism>
<dbReference type="InterPro" id="IPR008207">
    <property type="entry name" value="Sig_transdc_His_kin_Hpt_dom"/>
</dbReference>
<feature type="modified residue" description="Phosphohistidine" evidence="1">
    <location>
        <position position="54"/>
    </location>
</feature>
<dbReference type="InterPro" id="IPR036641">
    <property type="entry name" value="HPT_dom_sf"/>
</dbReference>